<comment type="caution">
    <text evidence="3">The sequence shown here is derived from an EMBL/GenBank/DDBJ whole genome shotgun (WGS) entry which is preliminary data.</text>
</comment>
<evidence type="ECO:0000313" key="4">
    <source>
        <dbReference type="Proteomes" id="UP000265509"/>
    </source>
</evidence>
<proteinExistence type="predicted"/>
<dbReference type="Gene3D" id="3.30.300.30">
    <property type="match status" value="1"/>
</dbReference>
<dbReference type="EMBL" id="QRAN01000016">
    <property type="protein sequence ID" value="RLQ21093.1"/>
    <property type="molecule type" value="Genomic_DNA"/>
</dbReference>
<dbReference type="GO" id="GO:0031956">
    <property type="term" value="F:medium-chain fatty acid-CoA ligase activity"/>
    <property type="evidence" value="ECO:0007669"/>
    <property type="project" value="TreeGrafter"/>
</dbReference>
<dbReference type="PANTHER" id="PTHR43201:SF32">
    <property type="entry name" value="2-SUCCINYLBENZOATE--COA LIGASE, CHLOROPLASTIC_PEROXISOMAL"/>
    <property type="match status" value="1"/>
</dbReference>
<dbReference type="InterPro" id="IPR042099">
    <property type="entry name" value="ANL_N_sf"/>
</dbReference>
<dbReference type="Pfam" id="PF13193">
    <property type="entry name" value="AMP-binding_C"/>
    <property type="match status" value="1"/>
</dbReference>
<accession>A0A3L7DY28</accession>
<dbReference type="AlphaFoldDB" id="A0A3L7DY28"/>
<dbReference type="Gene3D" id="3.40.50.12780">
    <property type="entry name" value="N-terminal domain of ligase-like"/>
    <property type="match status" value="1"/>
</dbReference>
<dbReference type="PROSITE" id="PS00455">
    <property type="entry name" value="AMP_BINDING"/>
    <property type="match status" value="1"/>
</dbReference>
<dbReference type="Pfam" id="PF00501">
    <property type="entry name" value="AMP-binding"/>
    <property type="match status" value="1"/>
</dbReference>
<gene>
    <name evidence="3" type="ORF">DWB85_14445</name>
</gene>
<feature type="domain" description="AMP-binding enzyme C-terminal" evidence="2">
    <location>
        <begin position="411"/>
        <end position="486"/>
    </location>
</feature>
<sequence length="498" mass="53797">MNVMMLLEMAAQGFGDRVAFTNGDDSLTYQELYDAAGAAAAEIRQSGCDYVAMLDVTSLAMPVALFACAWAGVPYVPINYRLTPHEIKALLERVEPCLLITEADRARDFSGHENVQVCTREDFLSRARSGEILAQPWSMDQEDTGVLLFTSGTTGAPKAAVLRQKHLVSYILGSVEFMSATEEEASLGCVPPYHIAGISAVLSSVYSGRRVVQLANFTAGDWIALVNREKVTNAFVVPTMLARIVDSLGDDPSASLPSLRALAYGGGKMPLAVIERAMQLLPNADFTNAYGLTETSSTIAVLGPQDHRDAAASEDQAVRRRLVSVGRPLPGVEVEIRDDEGRTLAAGERGEIYVRGEQVSGEYVGKGSLLDAEGWFPTRDAGSLDAEGFLFLEGRADDVIVRGGENMSPGEIEDVLLEHGAVSDVAVVGVPDEQWGEAVAAAVVVKTGQSVVAEELQNWVKERMRSSRVPQLVQFWDELPYNETGKLLRRTVKARLSA</sequence>
<keyword evidence="4" id="KW-1185">Reference proteome</keyword>
<organism evidence="3 4">
    <name type="scientific">Seongchinamella sediminis</name>
    <dbReference type="NCBI Taxonomy" id="2283635"/>
    <lineage>
        <taxon>Bacteria</taxon>
        <taxon>Pseudomonadati</taxon>
        <taxon>Pseudomonadota</taxon>
        <taxon>Gammaproteobacteria</taxon>
        <taxon>Cellvibrionales</taxon>
        <taxon>Halieaceae</taxon>
        <taxon>Seongchinamella</taxon>
    </lineage>
</organism>
<protein>
    <submittedName>
        <fullName evidence="3">Long-chain fatty acid--CoA ligase</fullName>
    </submittedName>
</protein>
<keyword evidence="3" id="KW-0436">Ligase</keyword>
<dbReference type="PANTHER" id="PTHR43201">
    <property type="entry name" value="ACYL-COA SYNTHETASE"/>
    <property type="match status" value="1"/>
</dbReference>
<evidence type="ECO:0000259" key="2">
    <source>
        <dbReference type="Pfam" id="PF13193"/>
    </source>
</evidence>
<dbReference type="InterPro" id="IPR025110">
    <property type="entry name" value="AMP-bd_C"/>
</dbReference>
<name>A0A3L7DY28_9GAMM</name>
<reference evidence="3 4" key="1">
    <citation type="submission" date="2018-07" db="EMBL/GenBank/DDBJ databases">
        <title>Halioglobus sp. genome submission.</title>
        <authorList>
            <person name="Ye M.-Q."/>
            <person name="Du Z.-J."/>
        </authorList>
    </citation>
    <scope>NUCLEOTIDE SEQUENCE [LARGE SCALE GENOMIC DNA]</scope>
    <source>
        <strain evidence="3 4">U0301</strain>
    </source>
</reference>
<dbReference type="OrthoDB" id="9803968at2"/>
<dbReference type="RefSeq" id="WP_117956032.1">
    <property type="nucleotide sequence ID" value="NZ_QRAN01000016.1"/>
</dbReference>
<dbReference type="Proteomes" id="UP000265509">
    <property type="component" value="Unassembled WGS sequence"/>
</dbReference>
<feature type="domain" description="AMP-dependent synthetase/ligase" evidence="1">
    <location>
        <begin position="8"/>
        <end position="363"/>
    </location>
</feature>
<evidence type="ECO:0000259" key="1">
    <source>
        <dbReference type="Pfam" id="PF00501"/>
    </source>
</evidence>
<dbReference type="GO" id="GO:0006631">
    <property type="term" value="P:fatty acid metabolic process"/>
    <property type="evidence" value="ECO:0007669"/>
    <property type="project" value="TreeGrafter"/>
</dbReference>
<dbReference type="InterPro" id="IPR045851">
    <property type="entry name" value="AMP-bd_C_sf"/>
</dbReference>
<dbReference type="InterPro" id="IPR000873">
    <property type="entry name" value="AMP-dep_synth/lig_dom"/>
</dbReference>
<dbReference type="SUPFAM" id="SSF56801">
    <property type="entry name" value="Acetyl-CoA synthetase-like"/>
    <property type="match status" value="1"/>
</dbReference>
<evidence type="ECO:0000313" key="3">
    <source>
        <dbReference type="EMBL" id="RLQ21093.1"/>
    </source>
</evidence>
<dbReference type="InterPro" id="IPR020845">
    <property type="entry name" value="AMP-binding_CS"/>
</dbReference>